<keyword evidence="3" id="KW-1003">Cell membrane</keyword>
<comment type="similarity">
    <text evidence="2">Belongs to the polysaccharide synthase family.</text>
</comment>
<evidence type="ECO:0000256" key="2">
    <source>
        <dbReference type="ARBA" id="ARBA00007430"/>
    </source>
</evidence>
<dbReference type="AlphaFoldDB" id="A0A3S3W7H5"/>
<proteinExistence type="inferred from homology"/>
<keyword evidence="6 7" id="KW-0472">Membrane</keyword>
<evidence type="ECO:0000256" key="5">
    <source>
        <dbReference type="ARBA" id="ARBA00022989"/>
    </source>
</evidence>
<evidence type="ECO:0000256" key="6">
    <source>
        <dbReference type="ARBA" id="ARBA00023136"/>
    </source>
</evidence>
<feature type="transmembrane region" description="Helical" evidence="7">
    <location>
        <begin position="49"/>
        <end position="68"/>
    </location>
</feature>
<comment type="caution">
    <text evidence="8">The sequence shown here is derived from an EMBL/GenBank/DDBJ whole genome shotgun (WGS) entry which is preliminary data.</text>
</comment>
<dbReference type="RefSeq" id="WP_128534924.1">
    <property type="nucleotide sequence ID" value="NZ_SBIW01000007.1"/>
</dbReference>
<keyword evidence="4 7" id="KW-0812">Transmembrane</keyword>
<feature type="transmembrane region" description="Helical" evidence="7">
    <location>
        <begin position="326"/>
        <end position="348"/>
    </location>
</feature>
<reference evidence="8 9" key="1">
    <citation type="submission" date="2019-01" db="EMBL/GenBank/DDBJ databases">
        <title>Mucilaginibacter antarcticum sp. nov., isolated from antarctic soil.</title>
        <authorList>
            <person name="Yan Y.-Q."/>
            <person name="Du Z.-J."/>
        </authorList>
    </citation>
    <scope>NUCLEOTIDE SEQUENCE [LARGE SCALE GENOMIC DNA]</scope>
    <source>
        <strain evidence="8 9">F01003</strain>
    </source>
</reference>
<dbReference type="InterPro" id="IPR050833">
    <property type="entry name" value="Poly_Biosynth_Transport"/>
</dbReference>
<feature type="transmembrane region" description="Helical" evidence="7">
    <location>
        <begin position="392"/>
        <end position="414"/>
    </location>
</feature>
<protein>
    <recommendedName>
        <fullName evidence="10">Polysaccharide biosynthesis protein</fullName>
    </recommendedName>
</protein>
<feature type="transmembrane region" description="Helical" evidence="7">
    <location>
        <begin position="106"/>
        <end position="130"/>
    </location>
</feature>
<feature type="transmembrane region" description="Helical" evidence="7">
    <location>
        <begin position="420"/>
        <end position="439"/>
    </location>
</feature>
<evidence type="ECO:0000256" key="3">
    <source>
        <dbReference type="ARBA" id="ARBA00022475"/>
    </source>
</evidence>
<sequence length="447" mass="50556">MLIFLKNILAKIGIDGAIAFTLLSRIIQAFGGIGSLVFIGAFLSGDERGYFYTFSSILAIQVFFELGLSGIITQYTAHECAHLQWVNGNLQGESYYKSRLSSLLRFFIKWFGVISLLLFLLLVAAGFYFFSNYNKGSHVAWQNPWILLCLATSLNLFIDPLLAFIEGLGDVKDMAKIRLIQKTTNVILLIVFFVLGFKLYSAALASLVSILINYAQIVFTKRKDKLRTIWKLLGTDTINYMTEIFPFQWRIALSWISGFFIFQLFNPILFAFEGPVVAGQMGMSLQILNGISGLSMSWITTKVPLFSSLIALKKYEELNVVFKKTLNSLIVVNFGMIGLFYLLFMLLYVNHLSYSNRFLAPVPLALLCGATMVNQMVFSWATYLRCHKQEPFLIISIVIGILCSLSTVILGRYFGVLGLAGGYTFITFVISFPWAYFIFKEKQSQWH</sequence>
<feature type="transmembrane region" description="Helical" evidence="7">
    <location>
        <begin position="360"/>
        <end position="380"/>
    </location>
</feature>
<dbReference type="PANTHER" id="PTHR30250">
    <property type="entry name" value="PST FAMILY PREDICTED COLANIC ACID TRANSPORTER"/>
    <property type="match status" value="1"/>
</dbReference>
<dbReference type="EMBL" id="SBIW01000007">
    <property type="protein sequence ID" value="RWY50193.1"/>
    <property type="molecule type" value="Genomic_DNA"/>
</dbReference>
<dbReference type="GO" id="GO:0005886">
    <property type="term" value="C:plasma membrane"/>
    <property type="evidence" value="ECO:0007669"/>
    <property type="project" value="UniProtKB-SubCell"/>
</dbReference>
<gene>
    <name evidence="8" type="ORF">EPL05_15695</name>
</gene>
<evidence type="ECO:0008006" key="10">
    <source>
        <dbReference type="Google" id="ProtNLM"/>
    </source>
</evidence>
<accession>A0A3S3W7H5</accession>
<evidence type="ECO:0000256" key="4">
    <source>
        <dbReference type="ARBA" id="ARBA00022692"/>
    </source>
</evidence>
<evidence type="ECO:0000256" key="1">
    <source>
        <dbReference type="ARBA" id="ARBA00004651"/>
    </source>
</evidence>
<evidence type="ECO:0000313" key="8">
    <source>
        <dbReference type="EMBL" id="RWY50193.1"/>
    </source>
</evidence>
<keyword evidence="9" id="KW-1185">Reference proteome</keyword>
<feature type="transmembrane region" description="Helical" evidence="7">
    <location>
        <begin position="145"/>
        <end position="165"/>
    </location>
</feature>
<evidence type="ECO:0000313" key="9">
    <source>
        <dbReference type="Proteomes" id="UP000286701"/>
    </source>
</evidence>
<keyword evidence="5 7" id="KW-1133">Transmembrane helix</keyword>
<feature type="transmembrane region" description="Helical" evidence="7">
    <location>
        <begin position="251"/>
        <end position="272"/>
    </location>
</feature>
<organism evidence="8 9">
    <name type="scientific">Mucilaginibacter gilvus</name>
    <dbReference type="NCBI Taxonomy" id="2305909"/>
    <lineage>
        <taxon>Bacteria</taxon>
        <taxon>Pseudomonadati</taxon>
        <taxon>Bacteroidota</taxon>
        <taxon>Sphingobacteriia</taxon>
        <taxon>Sphingobacteriales</taxon>
        <taxon>Sphingobacteriaceae</taxon>
        <taxon>Mucilaginibacter</taxon>
    </lineage>
</organism>
<dbReference type="OrthoDB" id="8562875at2"/>
<name>A0A3S3W7H5_9SPHI</name>
<evidence type="ECO:0000256" key="7">
    <source>
        <dbReference type="SAM" id="Phobius"/>
    </source>
</evidence>
<dbReference type="Proteomes" id="UP000286701">
    <property type="component" value="Unassembled WGS sequence"/>
</dbReference>
<dbReference type="PANTHER" id="PTHR30250:SF10">
    <property type="entry name" value="LIPOPOLYSACCHARIDE BIOSYNTHESIS PROTEIN WZXC"/>
    <property type="match status" value="1"/>
</dbReference>
<comment type="subcellular location">
    <subcellularLocation>
        <location evidence="1">Cell membrane</location>
        <topology evidence="1">Multi-pass membrane protein</topology>
    </subcellularLocation>
</comment>
<feature type="transmembrane region" description="Helical" evidence="7">
    <location>
        <begin position="12"/>
        <end position="43"/>
    </location>
</feature>